<sequence length="235" mass="25782">MKIFKITTIVLLSLVVLLVLGLFIYTRDSYGPLEAMTEEINTLNLDGIEVIDDLDQISYYVDQPKKNIVIVPGGKVKPESYQYLAVKLALSGYDVTIVKTVFNLAIITPNYGARFLKDGIENVVIGHSLGGTVASMFSHNDDRVSDIIFLASYPISDVSNKNVLILTGEFDTVLDINDVNQSASLLPDNVVMYEIAGGNHGQFGWYGPQSGDGEATIDIKTQQDIIIAQIIDFID</sequence>
<evidence type="ECO:0000259" key="1">
    <source>
        <dbReference type="Pfam" id="PF12695"/>
    </source>
</evidence>
<keyword evidence="3" id="KW-1185">Reference proteome</keyword>
<dbReference type="SUPFAM" id="SSF53474">
    <property type="entry name" value="alpha/beta-Hydrolases"/>
    <property type="match status" value="1"/>
</dbReference>
<comment type="caution">
    <text evidence="2">The sequence shown here is derived from an EMBL/GenBank/DDBJ whole genome shotgun (WGS) entry which is preliminary data.</text>
</comment>
<dbReference type="GO" id="GO:0016787">
    <property type="term" value="F:hydrolase activity"/>
    <property type="evidence" value="ECO:0007669"/>
    <property type="project" value="UniProtKB-KW"/>
</dbReference>
<dbReference type="Proteomes" id="UP001177160">
    <property type="component" value="Unassembled WGS sequence"/>
</dbReference>
<reference evidence="2" key="1">
    <citation type="submission" date="2022-09" db="EMBL/GenBank/DDBJ databases">
        <title>Novel Mycoplasma species identified in domestic and wild animals.</title>
        <authorList>
            <person name="Volokhov D.V."/>
            <person name="Furtak V.A."/>
            <person name="Zagorodnyaya T.A."/>
        </authorList>
    </citation>
    <scope>NUCLEOTIDE SEQUENCE</scope>
    <source>
        <strain evidence="2">Oakley</strain>
    </source>
</reference>
<accession>A0ABT2Y5R8</accession>
<dbReference type="RefSeq" id="WP_263607458.1">
    <property type="nucleotide sequence ID" value="NZ_JAOVQM010000001.1"/>
</dbReference>
<dbReference type="InterPro" id="IPR029058">
    <property type="entry name" value="AB_hydrolase_fold"/>
</dbReference>
<dbReference type="Gene3D" id="3.40.50.1820">
    <property type="entry name" value="alpha/beta hydrolase"/>
    <property type="match status" value="1"/>
</dbReference>
<gene>
    <name evidence="2" type="ORF">N7548_00700</name>
</gene>
<proteinExistence type="predicted"/>
<dbReference type="Pfam" id="PF12695">
    <property type="entry name" value="Abhydrolase_5"/>
    <property type="match status" value="1"/>
</dbReference>
<evidence type="ECO:0000313" key="3">
    <source>
        <dbReference type="Proteomes" id="UP001177160"/>
    </source>
</evidence>
<dbReference type="InterPro" id="IPR029059">
    <property type="entry name" value="AB_hydrolase_5"/>
</dbReference>
<dbReference type="EMBL" id="JAOVQM010000001">
    <property type="protein sequence ID" value="MCV2231345.1"/>
    <property type="molecule type" value="Genomic_DNA"/>
</dbReference>
<feature type="domain" description="Alpha/beta hydrolase fold-5" evidence="1">
    <location>
        <begin position="68"/>
        <end position="223"/>
    </location>
</feature>
<organism evidence="2 3">
    <name type="scientific">Paracholeplasma manati</name>
    <dbReference type="NCBI Taxonomy" id="591373"/>
    <lineage>
        <taxon>Bacteria</taxon>
        <taxon>Bacillati</taxon>
        <taxon>Mycoplasmatota</taxon>
        <taxon>Mollicutes</taxon>
        <taxon>Acholeplasmatales</taxon>
        <taxon>Acholeplasmataceae</taxon>
        <taxon>Paracholeplasma</taxon>
    </lineage>
</organism>
<name>A0ABT2Y5R8_9MOLU</name>
<evidence type="ECO:0000313" key="2">
    <source>
        <dbReference type="EMBL" id="MCV2231345.1"/>
    </source>
</evidence>
<protein>
    <submittedName>
        <fullName evidence="2">Alpha/beta hydrolase</fullName>
    </submittedName>
</protein>
<keyword evidence="2" id="KW-0378">Hydrolase</keyword>